<proteinExistence type="predicted"/>
<dbReference type="AlphaFoldDB" id="A0A2U2MYP6"/>
<dbReference type="Proteomes" id="UP000245876">
    <property type="component" value="Unassembled WGS sequence"/>
</dbReference>
<accession>A0A2U2MYP6</accession>
<feature type="transmembrane region" description="Helical" evidence="1">
    <location>
        <begin position="61"/>
        <end position="85"/>
    </location>
</feature>
<evidence type="ECO:0000313" key="3">
    <source>
        <dbReference type="Proteomes" id="UP000245876"/>
    </source>
</evidence>
<evidence type="ECO:0000313" key="2">
    <source>
        <dbReference type="EMBL" id="PWG61923.1"/>
    </source>
</evidence>
<evidence type="ECO:0000256" key="1">
    <source>
        <dbReference type="SAM" id="Phobius"/>
    </source>
</evidence>
<keyword evidence="1" id="KW-1133">Transmembrane helix</keyword>
<keyword evidence="1" id="KW-0472">Membrane</keyword>
<comment type="caution">
    <text evidence="2">The sequence shown here is derived from an EMBL/GenBank/DDBJ whole genome shotgun (WGS) entry which is preliminary data.</text>
</comment>
<gene>
    <name evidence="2" type="ORF">DF196_12875</name>
</gene>
<reference evidence="2 3" key="1">
    <citation type="journal article" date="2018" name="Int. J. Syst. Evol. Microbiol.">
        <title>Bifidobacterium callitrichidarum sp. nov. from the faeces of the emperor tamarin (Saguinus imperator).</title>
        <authorList>
            <person name="Modesto M."/>
            <person name="Michelini S."/>
            <person name="Sansosti M.C."/>
            <person name="De Filippo C."/>
            <person name="Cavalieri D."/>
            <person name="Qvirist L."/>
            <person name="Andlid T."/>
            <person name="Spiezio C."/>
            <person name="Sandri C."/>
            <person name="Pascarelli S."/>
            <person name="Sgorbati B."/>
            <person name="Mattarelli P."/>
        </authorList>
    </citation>
    <scope>NUCLEOTIDE SEQUENCE [LARGE SCALE GENOMIC DNA]</scope>
    <source>
        <strain evidence="2 3">TRI 5</strain>
    </source>
</reference>
<keyword evidence="3" id="KW-1185">Reference proteome</keyword>
<protein>
    <submittedName>
        <fullName evidence="2">Uncharacterized protein</fullName>
    </submittedName>
</protein>
<dbReference type="EMBL" id="QFFM01000045">
    <property type="protein sequence ID" value="PWG61923.1"/>
    <property type="molecule type" value="Genomic_DNA"/>
</dbReference>
<dbReference type="OrthoDB" id="9992470at2"/>
<organism evidence="2 3">
    <name type="scientific">Bifidobacterium callitrichidarum</name>
    <dbReference type="NCBI Taxonomy" id="2052941"/>
    <lineage>
        <taxon>Bacteria</taxon>
        <taxon>Bacillati</taxon>
        <taxon>Actinomycetota</taxon>
        <taxon>Actinomycetes</taxon>
        <taxon>Bifidobacteriales</taxon>
        <taxon>Bifidobacteriaceae</taxon>
        <taxon>Bifidobacterium</taxon>
    </lineage>
</organism>
<feature type="transmembrane region" description="Helical" evidence="1">
    <location>
        <begin position="21"/>
        <end position="41"/>
    </location>
</feature>
<name>A0A2U2MYP6_9BIFI</name>
<keyword evidence="1" id="KW-0812">Transmembrane</keyword>
<sequence length="203" mass="23215">MSDNRVPGDARLAHVLWLRRRHGWITVLFISWCLGCVIAGFCVDPFNAFIQGTLHGDMPAGLYKALLFFIWNVVPVVSTSVYLWVRLHGRPDDLLAVRSAWEGIRLVAQPDTTDSDGDPWGSNIDHILFQRDTNRTFTVLTEVEQVPQIAVFTVEDGTIRLDAIHDVTDEQRRAYNDHKTRYQFPWLEPGLDYDSNGHTLLVR</sequence>